<comment type="caution">
    <text evidence="8">The sequence shown here is derived from an EMBL/GenBank/DDBJ whole genome shotgun (WGS) entry which is preliminary data.</text>
</comment>
<evidence type="ECO:0000256" key="2">
    <source>
        <dbReference type="ARBA" id="ARBA00022448"/>
    </source>
</evidence>
<dbReference type="InterPro" id="IPR039309">
    <property type="entry name" value="BT1"/>
</dbReference>
<feature type="transmembrane region" description="Helical" evidence="7">
    <location>
        <begin position="131"/>
        <end position="152"/>
    </location>
</feature>
<keyword evidence="4 7" id="KW-1133">Transmembrane helix</keyword>
<feature type="transmembrane region" description="Helical" evidence="7">
    <location>
        <begin position="212"/>
        <end position="233"/>
    </location>
</feature>
<keyword evidence="5 7" id="KW-0472">Membrane</keyword>
<protein>
    <submittedName>
        <fullName evidence="8">Uncharacterized protein</fullName>
    </submittedName>
</protein>
<feature type="transmembrane region" description="Helical" evidence="7">
    <location>
        <begin position="438"/>
        <end position="459"/>
    </location>
</feature>
<dbReference type="Pfam" id="PF03092">
    <property type="entry name" value="BT1"/>
    <property type="match status" value="1"/>
</dbReference>
<feature type="region of interest" description="Disordered" evidence="6">
    <location>
        <begin position="1"/>
        <end position="23"/>
    </location>
</feature>
<evidence type="ECO:0000256" key="6">
    <source>
        <dbReference type="SAM" id="MobiDB-lite"/>
    </source>
</evidence>
<dbReference type="PANTHER" id="PTHR31585">
    <property type="entry name" value="FOLATE-BIOPTERIN TRANSPORTER 1, CHLOROPLASTIC"/>
    <property type="match status" value="1"/>
</dbReference>
<feature type="transmembrane region" description="Helical" evidence="7">
    <location>
        <begin position="411"/>
        <end position="431"/>
    </location>
</feature>
<feature type="transmembrane region" description="Helical" evidence="7">
    <location>
        <begin position="361"/>
        <end position="380"/>
    </location>
</feature>
<evidence type="ECO:0000256" key="1">
    <source>
        <dbReference type="ARBA" id="ARBA00004141"/>
    </source>
</evidence>
<sequence>MSREGTPAPPVKRSDGTESFLSPVPIYVDLQTSRGQASSIGQQPSHPRQTESIVGSLLSNLQPFKLTKEMRLTIQAAAAESDLHSGNTTPRQRNGTIDLQECTSSQLYDSLCLAHINRNGGPLRPGGAISLWSQSCFGLLLSSLFVGFMFGALPSTLLRSDKRIVTVAPLLAPIYPIYNIHAPFMLFPASLRFVIGLLSDFFPIWSYRRKSYMVLGWVLSGVSLLVGAILVSTKAADDVSVINLLAACLGITMADVAGEGLMVEFAQRETLLERGRVQAVILGSKYLGAALSQCYLAALQGHSLIEWTSMDSTYQGLLFSLASTSFLPIPFIAFALAETHDTTAPLVDRLVGLWNVFQSKALAYVMLFSFVFSLSVHAGAGQTSTFKREILDVATEQSWLYVNTPGDESPLRTFLVVAAGLVAFGLPMILGTKLVVKFSWTSTMVWTTLAVSLISALHTSWTTYDTVRDEWFWFGLLVILQVPSGLRFLVTLFPLVELSVVGFEATMYNLVLSMQLVAIPVSTALFSILEKPLRMEFGKGLLSNKITGDNLVSRVAELRGYTYLLGFIVLFSLMWLPSQKIDAQVWRKFGGSSRTVGYILVGLWWIMLTMLIVMGTLSIYPLTWACSPALGGIGLPQLTFCILHDMPPRKVKPNVVSNFSATLDSLSDNRLRWIPLGWQRCPYCVCAATGAIEVPEAGEYLVVLTSEVPNLSVKGNGTSLELDEQYSIILPAGGKLEFEKVESVMTNGLKTILSIQWRRSLGFIKVNEIAN</sequence>
<dbReference type="AlphaFoldDB" id="A0A6G0XSM8"/>
<gene>
    <name evidence="8" type="ORF">Ae201684_001742</name>
</gene>
<evidence type="ECO:0000313" key="9">
    <source>
        <dbReference type="Proteomes" id="UP000481153"/>
    </source>
</evidence>
<evidence type="ECO:0000256" key="5">
    <source>
        <dbReference type="ARBA" id="ARBA00023136"/>
    </source>
</evidence>
<evidence type="ECO:0000313" key="8">
    <source>
        <dbReference type="EMBL" id="KAF0743599.1"/>
    </source>
</evidence>
<keyword evidence="3 7" id="KW-0812">Transmembrane</keyword>
<evidence type="ECO:0000256" key="3">
    <source>
        <dbReference type="ARBA" id="ARBA00022692"/>
    </source>
</evidence>
<evidence type="ECO:0000256" key="4">
    <source>
        <dbReference type="ARBA" id="ARBA00022989"/>
    </source>
</evidence>
<keyword evidence="9" id="KW-1185">Reference proteome</keyword>
<feature type="transmembrane region" description="Helical" evidence="7">
    <location>
        <begin position="596"/>
        <end position="616"/>
    </location>
</feature>
<feature type="transmembrane region" description="Helical" evidence="7">
    <location>
        <begin position="239"/>
        <end position="258"/>
    </location>
</feature>
<dbReference type="VEuPathDB" id="FungiDB:AeMF1_012677"/>
<organism evidence="8 9">
    <name type="scientific">Aphanomyces euteiches</name>
    <dbReference type="NCBI Taxonomy" id="100861"/>
    <lineage>
        <taxon>Eukaryota</taxon>
        <taxon>Sar</taxon>
        <taxon>Stramenopiles</taxon>
        <taxon>Oomycota</taxon>
        <taxon>Saprolegniomycetes</taxon>
        <taxon>Saprolegniales</taxon>
        <taxon>Verrucalvaceae</taxon>
        <taxon>Aphanomyces</taxon>
    </lineage>
</organism>
<proteinExistence type="predicted"/>
<evidence type="ECO:0000256" key="7">
    <source>
        <dbReference type="SAM" id="Phobius"/>
    </source>
</evidence>
<dbReference type="EMBL" id="VJMJ01000013">
    <property type="protein sequence ID" value="KAF0743599.1"/>
    <property type="molecule type" value="Genomic_DNA"/>
</dbReference>
<keyword evidence="2" id="KW-0813">Transport</keyword>
<feature type="transmembrane region" description="Helical" evidence="7">
    <location>
        <begin position="318"/>
        <end position="340"/>
    </location>
</feature>
<feature type="transmembrane region" description="Helical" evidence="7">
    <location>
        <begin position="560"/>
        <end position="576"/>
    </location>
</feature>
<comment type="subcellular location">
    <subcellularLocation>
        <location evidence="1">Membrane</location>
        <topology evidence="1">Multi-pass membrane protein</topology>
    </subcellularLocation>
</comment>
<feature type="transmembrane region" description="Helical" evidence="7">
    <location>
        <begin position="508"/>
        <end position="529"/>
    </location>
</feature>
<name>A0A6G0XSM8_9STRA</name>
<accession>A0A6G0XSM8</accession>
<dbReference type="Proteomes" id="UP000481153">
    <property type="component" value="Unassembled WGS sequence"/>
</dbReference>
<feature type="transmembrane region" description="Helical" evidence="7">
    <location>
        <begin position="471"/>
        <end position="496"/>
    </location>
</feature>
<dbReference type="PANTHER" id="PTHR31585:SF5">
    <property type="entry name" value="RNA-BINDING S4 DOMAIN-CONTAINING PROTEIN"/>
    <property type="match status" value="1"/>
</dbReference>
<dbReference type="GO" id="GO:0016020">
    <property type="term" value="C:membrane"/>
    <property type="evidence" value="ECO:0007669"/>
    <property type="project" value="UniProtKB-SubCell"/>
</dbReference>
<reference evidence="8 9" key="1">
    <citation type="submission" date="2019-07" db="EMBL/GenBank/DDBJ databases">
        <title>Genomics analysis of Aphanomyces spp. identifies a new class of oomycete effector associated with host adaptation.</title>
        <authorList>
            <person name="Gaulin E."/>
        </authorList>
    </citation>
    <scope>NUCLEOTIDE SEQUENCE [LARGE SCALE GENOMIC DNA]</scope>
    <source>
        <strain evidence="8 9">ATCC 201684</strain>
    </source>
</reference>